<name>A0A839Q260_9MICO</name>
<feature type="region of interest" description="Disordered" evidence="2">
    <location>
        <begin position="261"/>
        <end position="280"/>
    </location>
</feature>
<dbReference type="GO" id="GO:0016151">
    <property type="term" value="F:nickel cation binding"/>
    <property type="evidence" value="ECO:0007669"/>
    <property type="project" value="InterPro"/>
</dbReference>
<dbReference type="RefSeq" id="WP_184509964.1">
    <property type="nucleotide sequence ID" value="NZ_JACHVT010000004.1"/>
</dbReference>
<feature type="compositionally biased region" description="Low complexity" evidence="2">
    <location>
        <begin position="207"/>
        <end position="226"/>
    </location>
</feature>
<dbReference type="InterPro" id="IPR002669">
    <property type="entry name" value="UreD"/>
</dbReference>
<dbReference type="Proteomes" id="UP000590811">
    <property type="component" value="Unassembled WGS sequence"/>
</dbReference>
<feature type="region of interest" description="Disordered" evidence="2">
    <location>
        <begin position="193"/>
        <end position="226"/>
    </location>
</feature>
<dbReference type="EMBL" id="JACHVT010000004">
    <property type="protein sequence ID" value="MBB2986721.1"/>
    <property type="molecule type" value="Genomic_DNA"/>
</dbReference>
<gene>
    <name evidence="3" type="ORF">FHW14_001886</name>
</gene>
<evidence type="ECO:0000256" key="1">
    <source>
        <dbReference type="ARBA" id="ARBA00023186"/>
    </source>
</evidence>
<accession>A0A839Q260</accession>
<feature type="compositionally biased region" description="Polar residues" evidence="2">
    <location>
        <begin position="261"/>
        <end position="272"/>
    </location>
</feature>
<sequence length="280" mass="28949">MPRRTVIEVAPAATGPGRPPRVRLAGAQLGARRLPDRHGRVRVALVATEALLLAGDDVRVEVTVGPGLLLEIVETAGTVAYDMRGGSARWDVTARVADRGGLAWAGLPFVVSDGADVTRTTTVTLEGSARATLRETVVLGRTGEQGGRLDTRLSSTIDGRPLLAEATLVGPDSRRDPALLGGSRCLDSVTTLGHRLGGADTRDDTSADTSHSSSHTDGSGPAPATARPATLLQLHGEGSVARWLGDDAHASPLTRLSENATAAISGRNTPSLPLSLAPRP</sequence>
<organism evidence="3 4">
    <name type="scientific">Terracoccus luteus</name>
    <dbReference type="NCBI Taxonomy" id="53356"/>
    <lineage>
        <taxon>Bacteria</taxon>
        <taxon>Bacillati</taxon>
        <taxon>Actinomycetota</taxon>
        <taxon>Actinomycetes</taxon>
        <taxon>Micrococcales</taxon>
        <taxon>Intrasporangiaceae</taxon>
        <taxon>Terracoccus</taxon>
    </lineage>
</organism>
<keyword evidence="1" id="KW-0143">Chaperone</keyword>
<evidence type="ECO:0000313" key="3">
    <source>
        <dbReference type="EMBL" id="MBB2986721.1"/>
    </source>
</evidence>
<protein>
    <submittedName>
        <fullName evidence="3">Urease accessory protein UreH</fullName>
    </submittedName>
</protein>
<dbReference type="AlphaFoldDB" id="A0A839Q260"/>
<evidence type="ECO:0000313" key="4">
    <source>
        <dbReference type="Proteomes" id="UP000590811"/>
    </source>
</evidence>
<dbReference type="Pfam" id="PF01774">
    <property type="entry name" value="UreD"/>
    <property type="match status" value="1"/>
</dbReference>
<reference evidence="3 4" key="1">
    <citation type="submission" date="2020-08" db="EMBL/GenBank/DDBJ databases">
        <title>Genomic Encyclopedia of Type Strains, Phase IV (KMG-V): Genome sequencing to study the core and pangenomes of soil and plant-associated prokaryotes.</title>
        <authorList>
            <person name="Whitman W."/>
        </authorList>
    </citation>
    <scope>NUCLEOTIDE SEQUENCE [LARGE SCALE GENOMIC DNA]</scope>
    <source>
        <strain evidence="3 4">B3ACCR2</strain>
    </source>
</reference>
<proteinExistence type="predicted"/>
<evidence type="ECO:0000256" key="2">
    <source>
        <dbReference type="SAM" id="MobiDB-lite"/>
    </source>
</evidence>
<comment type="caution">
    <text evidence="3">The sequence shown here is derived from an EMBL/GenBank/DDBJ whole genome shotgun (WGS) entry which is preliminary data.</text>
</comment>